<dbReference type="OrthoDB" id="3549294at2759"/>
<reference evidence="2" key="1">
    <citation type="journal article" date="2017" name="Genome Biol.">
        <title>Comparative genomics reveals high biological diversity and specific adaptations in the industrially and medically important fungal genus Aspergillus.</title>
        <authorList>
            <person name="de Vries R.P."/>
            <person name="Riley R."/>
            <person name="Wiebenga A."/>
            <person name="Aguilar-Osorio G."/>
            <person name="Amillis S."/>
            <person name="Uchima C.A."/>
            <person name="Anderluh G."/>
            <person name="Asadollahi M."/>
            <person name="Askin M."/>
            <person name="Barry K."/>
            <person name="Battaglia E."/>
            <person name="Bayram O."/>
            <person name="Benocci T."/>
            <person name="Braus-Stromeyer S.A."/>
            <person name="Caldana C."/>
            <person name="Canovas D."/>
            <person name="Cerqueira G.C."/>
            <person name="Chen F."/>
            <person name="Chen W."/>
            <person name="Choi C."/>
            <person name="Clum A."/>
            <person name="Dos Santos R.A."/>
            <person name="Damasio A.R."/>
            <person name="Diallinas G."/>
            <person name="Emri T."/>
            <person name="Fekete E."/>
            <person name="Flipphi M."/>
            <person name="Freyberg S."/>
            <person name="Gallo A."/>
            <person name="Gournas C."/>
            <person name="Habgood R."/>
            <person name="Hainaut M."/>
            <person name="Harispe M.L."/>
            <person name="Henrissat B."/>
            <person name="Hilden K.S."/>
            <person name="Hope R."/>
            <person name="Hossain A."/>
            <person name="Karabika E."/>
            <person name="Karaffa L."/>
            <person name="Karanyi Z."/>
            <person name="Krasevec N."/>
            <person name="Kuo A."/>
            <person name="Kusch H."/>
            <person name="LaButti K."/>
            <person name="Lagendijk E.L."/>
            <person name="Lapidus A."/>
            <person name="Levasseur A."/>
            <person name="Lindquist E."/>
            <person name="Lipzen A."/>
            <person name="Logrieco A.F."/>
            <person name="MacCabe A."/>
            <person name="Maekelae M.R."/>
            <person name="Malavazi I."/>
            <person name="Melin P."/>
            <person name="Meyer V."/>
            <person name="Mielnichuk N."/>
            <person name="Miskei M."/>
            <person name="Molnar A.P."/>
            <person name="Mule G."/>
            <person name="Ngan C.Y."/>
            <person name="Orejas M."/>
            <person name="Orosz E."/>
            <person name="Ouedraogo J.P."/>
            <person name="Overkamp K.M."/>
            <person name="Park H.-S."/>
            <person name="Perrone G."/>
            <person name="Piumi F."/>
            <person name="Punt P.J."/>
            <person name="Ram A.F."/>
            <person name="Ramon A."/>
            <person name="Rauscher S."/>
            <person name="Record E."/>
            <person name="Riano-Pachon D.M."/>
            <person name="Robert V."/>
            <person name="Roehrig J."/>
            <person name="Ruller R."/>
            <person name="Salamov A."/>
            <person name="Salih N.S."/>
            <person name="Samson R.A."/>
            <person name="Sandor E."/>
            <person name="Sanguinetti M."/>
            <person name="Schuetze T."/>
            <person name="Sepcic K."/>
            <person name="Shelest E."/>
            <person name="Sherlock G."/>
            <person name="Sophianopoulou V."/>
            <person name="Squina F.M."/>
            <person name="Sun H."/>
            <person name="Susca A."/>
            <person name="Todd R.B."/>
            <person name="Tsang A."/>
            <person name="Unkles S.E."/>
            <person name="van de Wiele N."/>
            <person name="van Rossen-Uffink D."/>
            <person name="Oliveira J.V."/>
            <person name="Vesth T.C."/>
            <person name="Visser J."/>
            <person name="Yu J.-H."/>
            <person name="Zhou M."/>
            <person name="Andersen M.R."/>
            <person name="Archer D.B."/>
            <person name="Baker S.E."/>
            <person name="Benoit I."/>
            <person name="Brakhage A.A."/>
            <person name="Braus G.H."/>
            <person name="Fischer R."/>
            <person name="Frisvad J.C."/>
            <person name="Goldman G.H."/>
            <person name="Houbraken J."/>
            <person name="Oakley B."/>
            <person name="Pocsi I."/>
            <person name="Scazzocchio C."/>
            <person name="Seiboth B."/>
            <person name="vanKuyk P.A."/>
            <person name="Wortman J."/>
            <person name="Dyer P.S."/>
            <person name="Grigoriev I.V."/>
        </authorList>
    </citation>
    <scope>NUCLEOTIDE SEQUENCE [LARGE SCALE GENOMIC DNA]</scope>
    <source>
        <strain evidence="2">ITEM 5010</strain>
    </source>
</reference>
<evidence type="ECO:0000313" key="1">
    <source>
        <dbReference type="EMBL" id="OOF90199.1"/>
    </source>
</evidence>
<sequence length="583" mass="64867">MGDAVRPGETRFSQVLQESFKTWSSYLRDGNGDRLLPRQTIDLKSLVYQTPPFLGDGVIPSDEPISFACEEKESGQGKGSLVINGQSTWKTSKGLCDLPPRALPKQLLLGVSSRSSVILSEDSPFWNWPGVQGLSGYDNGNYLSVLYLAWAYVLSARWGELLGRSVDHECQVCYTAQDMEGSPQSVKQPKVQVELGDDVVSAEDAGLTLTTKGALSTNESNLPGSETALKYLTRFWIYHRLYAQCSVALAGALDIPFVRGRTISLPFPRQASSHEGVGGSTISISDLLGEHYRLLAKYMTLSSNVWGLRSLFCSTFFNPDIECNLVSAWLNPAFAIIDSVSPNKGMLAMFLANRQPRVGPLWLGAILTDVAKSVLRDIRTGMTALDLAASAWTGTTQTFLTTRMGNSHGELIDRDDECRLLFITACQGHERPPIWPYKPFGYTQLNDTEPTVRNHAHCIGHCLYYETWEWILTDGHSVQDTRNENIQPADRAPYSSTTRKSATLDDYHYDFLSQSLSEGATRGIFESLRSTGYPFNERPIYQHSWLDLEGTDEEEEPDNANSDVEAQQGLKEIQIRSWLGRIE</sequence>
<protein>
    <submittedName>
        <fullName evidence="1">Uncharacterized protein</fullName>
    </submittedName>
</protein>
<dbReference type="STRING" id="602072.A0A1R3R6V8"/>
<name>A0A1R3R6V8_ASPC5</name>
<proteinExistence type="predicted"/>
<keyword evidence="2" id="KW-1185">Reference proteome</keyword>
<dbReference type="EMBL" id="KV907568">
    <property type="protein sequence ID" value="OOF90199.1"/>
    <property type="molecule type" value="Genomic_DNA"/>
</dbReference>
<dbReference type="OMA" id="RASHQLW"/>
<dbReference type="VEuPathDB" id="FungiDB:ASPCADRAFT_10877"/>
<accession>A0A1R3R6V8</accession>
<gene>
    <name evidence="1" type="ORF">ASPCADRAFT_10877</name>
</gene>
<dbReference type="AlphaFoldDB" id="A0A1R3R6V8"/>
<evidence type="ECO:0000313" key="2">
    <source>
        <dbReference type="Proteomes" id="UP000188318"/>
    </source>
</evidence>
<dbReference type="Proteomes" id="UP000188318">
    <property type="component" value="Unassembled WGS sequence"/>
</dbReference>
<organism evidence="1 2">
    <name type="scientific">Aspergillus carbonarius (strain ITEM 5010)</name>
    <dbReference type="NCBI Taxonomy" id="602072"/>
    <lineage>
        <taxon>Eukaryota</taxon>
        <taxon>Fungi</taxon>
        <taxon>Dikarya</taxon>
        <taxon>Ascomycota</taxon>
        <taxon>Pezizomycotina</taxon>
        <taxon>Eurotiomycetes</taxon>
        <taxon>Eurotiomycetidae</taxon>
        <taxon>Eurotiales</taxon>
        <taxon>Aspergillaceae</taxon>
        <taxon>Aspergillus</taxon>
        <taxon>Aspergillus subgen. Circumdati</taxon>
    </lineage>
</organism>